<evidence type="ECO:0000313" key="4">
    <source>
        <dbReference type="EMBL" id="MYL27041.1"/>
    </source>
</evidence>
<dbReference type="Pfam" id="PF01627">
    <property type="entry name" value="Hpt"/>
    <property type="match status" value="1"/>
</dbReference>
<dbReference type="AlphaFoldDB" id="A0A9X5B4Z7"/>
<accession>A0A9X5B4Z7</accession>
<gene>
    <name evidence="4" type="ORF">GLW01_09575</name>
</gene>
<keyword evidence="1" id="KW-0902">Two-component regulatory system</keyword>
<dbReference type="PROSITE" id="PS50894">
    <property type="entry name" value="HPT"/>
    <property type="match status" value="1"/>
</dbReference>
<dbReference type="Proteomes" id="UP000460751">
    <property type="component" value="Unassembled WGS sequence"/>
</dbReference>
<reference evidence="4 5" key="1">
    <citation type="submission" date="2019-11" db="EMBL/GenBank/DDBJ databases">
        <title>Genome sequences of 17 halophilic strains isolated from different environments.</title>
        <authorList>
            <person name="Furrow R.E."/>
        </authorList>
    </citation>
    <scope>NUCLEOTIDE SEQUENCE [LARGE SCALE GENOMIC DNA]</scope>
    <source>
        <strain evidence="4 5">22507_15_FS</strain>
    </source>
</reference>
<organism evidence="4 5">
    <name type="scientific">Vreelandella halophila</name>
    <dbReference type="NCBI Taxonomy" id="86177"/>
    <lineage>
        <taxon>Bacteria</taxon>
        <taxon>Pseudomonadati</taxon>
        <taxon>Pseudomonadota</taxon>
        <taxon>Gammaproteobacteria</taxon>
        <taxon>Oceanospirillales</taxon>
        <taxon>Halomonadaceae</taxon>
        <taxon>Vreelandella</taxon>
    </lineage>
</organism>
<dbReference type="SUPFAM" id="SSF47226">
    <property type="entry name" value="Histidine-containing phosphotransfer domain, HPT domain"/>
    <property type="match status" value="1"/>
</dbReference>
<keyword evidence="2" id="KW-0597">Phosphoprotein</keyword>
<dbReference type="EMBL" id="WMEX01000004">
    <property type="protein sequence ID" value="MYL27041.1"/>
    <property type="molecule type" value="Genomic_DNA"/>
</dbReference>
<protein>
    <recommendedName>
        <fullName evidence="3">HPt domain-containing protein</fullName>
    </recommendedName>
</protein>
<dbReference type="Gene3D" id="1.20.120.160">
    <property type="entry name" value="HPT domain"/>
    <property type="match status" value="1"/>
</dbReference>
<dbReference type="InterPro" id="IPR008207">
    <property type="entry name" value="Sig_transdc_His_kin_Hpt_dom"/>
</dbReference>
<feature type="modified residue" description="Phosphohistidine" evidence="2">
    <location>
        <position position="106"/>
    </location>
</feature>
<keyword evidence="5" id="KW-1185">Reference proteome</keyword>
<evidence type="ECO:0000256" key="2">
    <source>
        <dbReference type="PROSITE-ProRule" id="PRU00110"/>
    </source>
</evidence>
<dbReference type="SMART" id="SM00073">
    <property type="entry name" value="HPT"/>
    <property type="match status" value="1"/>
</dbReference>
<evidence type="ECO:0000313" key="5">
    <source>
        <dbReference type="Proteomes" id="UP000460751"/>
    </source>
</evidence>
<name>A0A9X5B4Z7_9GAMM</name>
<dbReference type="GO" id="GO:0000160">
    <property type="term" value="P:phosphorelay signal transduction system"/>
    <property type="evidence" value="ECO:0007669"/>
    <property type="project" value="UniProtKB-KW"/>
</dbReference>
<dbReference type="GO" id="GO:0004672">
    <property type="term" value="F:protein kinase activity"/>
    <property type="evidence" value="ECO:0007669"/>
    <property type="project" value="UniProtKB-ARBA"/>
</dbReference>
<feature type="domain" description="HPt" evidence="3">
    <location>
        <begin position="67"/>
        <end position="160"/>
    </location>
</feature>
<evidence type="ECO:0000256" key="1">
    <source>
        <dbReference type="ARBA" id="ARBA00023012"/>
    </source>
</evidence>
<dbReference type="InterPro" id="IPR036641">
    <property type="entry name" value="HPT_dom_sf"/>
</dbReference>
<evidence type="ECO:0000259" key="3">
    <source>
        <dbReference type="PROSITE" id="PS50894"/>
    </source>
</evidence>
<dbReference type="CDD" id="cd00088">
    <property type="entry name" value="HPT"/>
    <property type="match status" value="1"/>
</dbReference>
<proteinExistence type="predicted"/>
<sequence length="163" mass="17956">MSSFQGVASRLCRRFAMTYAGTTRATAWKQNTSGVPSRFLAEADTVAAMSEHQHIDHDALAELRDVMEDEFAILVNTFLQDADDRLEQLRAGAASEDAEEVRKMAHSFKGSCINIGAPELAERCRTAEQRGRDGDLSDIHDCISAIEAELGAVRQELAHFRDG</sequence>
<comment type="caution">
    <text evidence="4">The sequence shown here is derived from an EMBL/GenBank/DDBJ whole genome shotgun (WGS) entry which is preliminary data.</text>
</comment>